<evidence type="ECO:0000313" key="2">
    <source>
        <dbReference type="Proteomes" id="UP000623958"/>
    </source>
</evidence>
<dbReference type="Proteomes" id="UP000623958">
    <property type="component" value="Unassembled WGS sequence"/>
</dbReference>
<reference evidence="1" key="1">
    <citation type="journal article" date="2014" name="Int. J. Syst. Evol. Microbiol.">
        <title>Complete genome sequence of Corynebacterium casei LMG S-19264T (=DSM 44701T), isolated from a smear-ripened cheese.</title>
        <authorList>
            <consortium name="US DOE Joint Genome Institute (JGI-PGF)"/>
            <person name="Walter F."/>
            <person name="Albersmeier A."/>
            <person name="Kalinowski J."/>
            <person name="Ruckert C."/>
        </authorList>
    </citation>
    <scope>NUCLEOTIDE SEQUENCE</scope>
    <source>
        <strain evidence="1">JCM 13306</strain>
    </source>
</reference>
<keyword evidence="2" id="KW-1185">Reference proteome</keyword>
<organism evidence="1 2">
    <name type="scientific">Xanthomonas boreopolis</name>
    <dbReference type="NCBI Taxonomy" id="86183"/>
    <lineage>
        <taxon>Bacteria</taxon>
        <taxon>Pseudomonadati</taxon>
        <taxon>Pseudomonadota</taxon>
        <taxon>Gammaproteobacteria</taxon>
        <taxon>Lysobacterales</taxon>
        <taxon>Lysobacteraceae</taxon>
        <taxon>Xanthomonas</taxon>
    </lineage>
</organism>
<evidence type="ECO:0000313" key="1">
    <source>
        <dbReference type="EMBL" id="GHH52978.1"/>
    </source>
</evidence>
<dbReference type="AlphaFoldDB" id="A0A919F7M7"/>
<dbReference type="RefSeq" id="WP_434029144.1">
    <property type="nucleotide sequence ID" value="NZ_BNBA01000011.1"/>
</dbReference>
<comment type="caution">
    <text evidence="1">The sequence shown here is derived from an EMBL/GenBank/DDBJ whole genome shotgun (WGS) entry which is preliminary data.</text>
</comment>
<reference evidence="1" key="2">
    <citation type="submission" date="2020-09" db="EMBL/GenBank/DDBJ databases">
        <authorList>
            <person name="Sun Q."/>
            <person name="Ohkuma M."/>
        </authorList>
    </citation>
    <scope>NUCLEOTIDE SEQUENCE</scope>
    <source>
        <strain evidence="1">JCM 13306</strain>
    </source>
</reference>
<sequence length="63" mass="6964">MLRFKLFCFFAGMAAISLFRPKDGMDMITCARDGAKRRAQRETCNAVFGRTQKAGSPQEASDG</sequence>
<dbReference type="EMBL" id="BNBA01000011">
    <property type="protein sequence ID" value="GHH52978.1"/>
    <property type="molecule type" value="Genomic_DNA"/>
</dbReference>
<name>A0A919F7M7_9XANT</name>
<proteinExistence type="predicted"/>
<protein>
    <submittedName>
        <fullName evidence="1">Uncharacterized protein</fullName>
    </submittedName>
</protein>
<accession>A0A919F7M7</accession>
<gene>
    <name evidence="1" type="ORF">GCM10009090_17670</name>
</gene>